<dbReference type="KEGG" id="gce:KYE46_10705"/>
<gene>
    <name evidence="1" type="ORF">KYE46_10705</name>
</gene>
<accession>A0A8F6TV31</accession>
<dbReference type="AlphaFoldDB" id="A0A8F6TV31"/>
<dbReference type="InterPro" id="IPR031723">
    <property type="entry name" value="DMSP_lyase"/>
</dbReference>
<proteinExistence type="predicted"/>
<dbReference type="Pfam" id="PF16867">
    <property type="entry name" value="DMSP_lyase"/>
    <property type="match status" value="1"/>
</dbReference>
<sequence length="200" mass="22053">MTDRSTLLQTFLEHADQAFTAHTHDPEARRVVRSVFAALTEPGAPGDEGEEMPELAREHLPYLLDPEHFSDYLLQELAVSFSDLAPHLVWTRREGDNPNASDGFDAGHANAMIVGPGGLERRSDVWLGVSLLAAEVRYPDHSHPPEETYLTLTPGEFRQEGQDWTTVGAGGTFYNPPGVTHAMRAGEDTMLTFWALNNSA</sequence>
<evidence type="ECO:0000313" key="2">
    <source>
        <dbReference type="Proteomes" id="UP000825009"/>
    </source>
</evidence>
<organism evidence="1 2">
    <name type="scientific">Gymnodinialimonas ceratoperidinii</name>
    <dbReference type="NCBI Taxonomy" id="2856823"/>
    <lineage>
        <taxon>Bacteria</taxon>
        <taxon>Pseudomonadati</taxon>
        <taxon>Pseudomonadota</taxon>
        <taxon>Alphaproteobacteria</taxon>
        <taxon>Rhodobacterales</taxon>
        <taxon>Paracoccaceae</taxon>
        <taxon>Gymnodinialimonas</taxon>
    </lineage>
</organism>
<dbReference type="EMBL" id="CP079194">
    <property type="protein sequence ID" value="QXT38418.1"/>
    <property type="molecule type" value="Genomic_DNA"/>
</dbReference>
<dbReference type="Proteomes" id="UP000825009">
    <property type="component" value="Chromosome"/>
</dbReference>
<protein>
    <submittedName>
        <fullName evidence="1">Dimethylsulfoniopropionate lyase</fullName>
    </submittedName>
</protein>
<dbReference type="GO" id="GO:0047869">
    <property type="term" value="F:dimethylpropiothetin dethiomethylase activity"/>
    <property type="evidence" value="ECO:0007669"/>
    <property type="project" value="InterPro"/>
</dbReference>
<evidence type="ECO:0000313" key="1">
    <source>
        <dbReference type="EMBL" id="QXT38418.1"/>
    </source>
</evidence>
<keyword evidence="2" id="KW-1185">Reference proteome</keyword>
<reference evidence="1 2" key="1">
    <citation type="submission" date="2021-07" db="EMBL/GenBank/DDBJ databases">
        <title>A novel Jannaschia species isolated from marine dinoflagellate Ceratoperidinium margalefii.</title>
        <authorList>
            <person name="Jiang Y."/>
            <person name="Li Z."/>
        </authorList>
    </citation>
    <scope>NUCLEOTIDE SEQUENCE [LARGE SCALE GENOMIC DNA]</scope>
    <source>
        <strain evidence="1 2">J12C1-MA-4</strain>
    </source>
</reference>
<dbReference type="RefSeq" id="WP_219000614.1">
    <property type="nucleotide sequence ID" value="NZ_CP079194.1"/>
</dbReference>
<name>A0A8F6TV31_9RHOB</name>
<keyword evidence="1" id="KW-0456">Lyase</keyword>